<dbReference type="Proteomes" id="UP000244755">
    <property type="component" value="Chromosome 2"/>
</dbReference>
<dbReference type="Pfam" id="PF03824">
    <property type="entry name" value="NicO"/>
    <property type="match status" value="1"/>
</dbReference>
<evidence type="ECO:0000256" key="7">
    <source>
        <dbReference type="ARBA" id="ARBA00023136"/>
    </source>
</evidence>
<name>A0A2R4WWW1_9HYPH</name>
<evidence type="ECO:0000256" key="3">
    <source>
        <dbReference type="ARBA" id="ARBA00022448"/>
    </source>
</evidence>
<organism evidence="9 10">
    <name type="scientific">Methylobacterium currus</name>
    <dbReference type="NCBI Taxonomy" id="2051553"/>
    <lineage>
        <taxon>Bacteria</taxon>
        <taxon>Pseudomonadati</taxon>
        <taxon>Pseudomonadota</taxon>
        <taxon>Alphaproteobacteria</taxon>
        <taxon>Hyphomicrobiales</taxon>
        <taxon>Methylobacteriaceae</taxon>
        <taxon>Methylobacterium</taxon>
    </lineage>
</organism>
<protein>
    <recommendedName>
        <fullName evidence="8">Nickel/cobalt efflux system</fullName>
    </recommendedName>
</protein>
<reference evidence="9 10" key="1">
    <citation type="submission" date="2018-04" db="EMBL/GenBank/DDBJ databases">
        <title>Methylobacterium sp. PR1016A genome.</title>
        <authorList>
            <person name="Park W."/>
        </authorList>
    </citation>
    <scope>NUCLEOTIDE SEQUENCE [LARGE SCALE GENOMIC DNA]</scope>
    <source>
        <strain evidence="9 10">PR1016A</strain>
    </source>
</reference>
<feature type="transmembrane region" description="Helical" evidence="8">
    <location>
        <begin position="267"/>
        <end position="294"/>
    </location>
</feature>
<evidence type="ECO:0000256" key="8">
    <source>
        <dbReference type="RuleBase" id="RU362101"/>
    </source>
</evidence>
<keyword evidence="7 8" id="KW-0472">Membrane</keyword>
<dbReference type="GO" id="GO:0005886">
    <property type="term" value="C:plasma membrane"/>
    <property type="evidence" value="ECO:0007669"/>
    <property type="project" value="UniProtKB-SubCell"/>
</dbReference>
<dbReference type="PANTHER" id="PTHR31611:SF0">
    <property type="entry name" value="HIGH-AFFINITY NICKEL TRANSPORT PROTEIN NIC1"/>
    <property type="match status" value="1"/>
</dbReference>
<keyword evidence="3 8" id="KW-0813">Transport</keyword>
<dbReference type="EMBL" id="CP028844">
    <property type="protein sequence ID" value="AWB26005.1"/>
    <property type="molecule type" value="Genomic_DNA"/>
</dbReference>
<feature type="transmembrane region" description="Helical" evidence="8">
    <location>
        <begin position="20"/>
        <end position="40"/>
    </location>
</feature>
<feature type="transmembrane region" description="Helical" evidence="8">
    <location>
        <begin position="85"/>
        <end position="110"/>
    </location>
</feature>
<dbReference type="PANTHER" id="PTHR31611">
    <property type="entry name" value="HIGH-AFFINITY NICKEL TRANSPORT PROTEIN NIC1"/>
    <property type="match status" value="1"/>
</dbReference>
<feature type="transmembrane region" description="Helical" evidence="8">
    <location>
        <begin position="130"/>
        <end position="150"/>
    </location>
</feature>
<evidence type="ECO:0000256" key="4">
    <source>
        <dbReference type="ARBA" id="ARBA00022596"/>
    </source>
</evidence>
<evidence type="ECO:0000256" key="2">
    <source>
        <dbReference type="ARBA" id="ARBA00010892"/>
    </source>
</evidence>
<comment type="subcellular location">
    <subcellularLocation>
        <location evidence="8">Cell membrane</location>
        <topology evidence="8">Multi-pass membrane protein</topology>
    </subcellularLocation>
    <subcellularLocation>
        <location evidence="1">Endomembrane system</location>
        <topology evidence="1">Multi-pass membrane protein</topology>
    </subcellularLocation>
</comment>
<dbReference type="OrthoDB" id="9776706at2"/>
<comment type="similarity">
    <text evidence="2 8">Belongs to the NiCoT transporter (TC 2.A.52) family.</text>
</comment>
<dbReference type="NCBIfam" id="TIGR00802">
    <property type="entry name" value="nico"/>
    <property type="match status" value="1"/>
</dbReference>
<dbReference type="KEGG" id="mee:DA075_33300"/>
<evidence type="ECO:0000313" key="10">
    <source>
        <dbReference type="Proteomes" id="UP000244755"/>
    </source>
</evidence>
<keyword evidence="5 8" id="KW-0812">Transmembrane</keyword>
<gene>
    <name evidence="9" type="ORF">DA075_33300</name>
</gene>
<dbReference type="InterPro" id="IPR011541">
    <property type="entry name" value="Ni/Co_transpt_high_affinity"/>
</dbReference>
<dbReference type="AlphaFoldDB" id="A0A2R4WWW1"/>
<evidence type="ECO:0000256" key="1">
    <source>
        <dbReference type="ARBA" id="ARBA00004127"/>
    </source>
</evidence>
<dbReference type="GO" id="GO:0015099">
    <property type="term" value="F:nickel cation transmembrane transporter activity"/>
    <property type="evidence" value="ECO:0007669"/>
    <property type="project" value="UniProtKB-UniRule"/>
</dbReference>
<feature type="transmembrane region" description="Helical" evidence="8">
    <location>
        <begin position="197"/>
        <end position="219"/>
    </location>
</feature>
<keyword evidence="10" id="KW-1185">Reference proteome</keyword>
<proteinExistence type="inferred from homology"/>
<keyword evidence="4" id="KW-0533">Nickel</keyword>
<evidence type="ECO:0000313" key="9">
    <source>
        <dbReference type="EMBL" id="AWB26005.1"/>
    </source>
</evidence>
<feature type="transmembrane region" description="Helical" evidence="8">
    <location>
        <begin position="225"/>
        <end position="246"/>
    </location>
</feature>
<evidence type="ECO:0000256" key="6">
    <source>
        <dbReference type="ARBA" id="ARBA00022989"/>
    </source>
</evidence>
<dbReference type="InterPro" id="IPR004688">
    <property type="entry name" value="Ni/Co_transpt"/>
</dbReference>
<keyword evidence="6 8" id="KW-1133">Transmembrane helix</keyword>
<feature type="transmembrane region" description="Helical" evidence="8">
    <location>
        <begin position="314"/>
        <end position="336"/>
    </location>
</feature>
<dbReference type="GO" id="GO:0012505">
    <property type="term" value="C:endomembrane system"/>
    <property type="evidence" value="ECO:0007669"/>
    <property type="project" value="UniProtKB-SubCell"/>
</dbReference>
<evidence type="ECO:0000256" key="5">
    <source>
        <dbReference type="ARBA" id="ARBA00022692"/>
    </source>
</evidence>
<accession>A0A2R4WWW1</accession>
<sequence>MPIAHYRTFNLESLRSRIYLLYATLFVFNIVAWLWAWWLFRDRPVLLGTALAAYVFGLRHAVDPDHIAAIDNVTRKLMQFGERPVSVGLWFALGHSSVVIIAAVTIAWTAAGLTAFESLKDLGGLVGTGVSAGFLLLIGTVNLVLLAGIWRTFREVRRTGRYVSEDLDLLLAQRGFLSRILRPLFGLITRPWHMYPLGLLFALGFDTATEVSLFGLAAAEASKGTTLWAILVFPVLFTAGMTLVDATDGVLMLGAYGWAYVKPVRKLFYNLTITFVSVAVALLVGGIEALSLIGDKLGLHGAFWSAVSHLSENFGLLGFVVIGLFVVAWAVSWLVYRLGRFDSLDLRHEEG</sequence>